<accession>A0ABT3SSW7</accession>
<dbReference type="SUPFAM" id="SSF53901">
    <property type="entry name" value="Thiolase-like"/>
    <property type="match status" value="1"/>
</dbReference>
<keyword evidence="6" id="KW-1185">Reference proteome</keyword>
<feature type="domain" description="Thiolase-like protein type 1 additional C-terminal" evidence="4">
    <location>
        <begin position="439"/>
        <end position="505"/>
    </location>
</feature>
<dbReference type="Pfam" id="PF18313">
    <property type="entry name" value="TLP1_add_C"/>
    <property type="match status" value="1"/>
</dbReference>
<reference evidence="5" key="1">
    <citation type="submission" date="2019-02" db="EMBL/GenBank/DDBJ databases">
        <authorList>
            <person name="Li S.-H."/>
        </authorList>
    </citation>
    <scope>NUCLEOTIDE SEQUENCE</scope>
    <source>
        <strain evidence="5">IMCC8485</strain>
    </source>
</reference>
<dbReference type="PANTHER" id="PTHR18919">
    <property type="entry name" value="ACETYL-COA C-ACYLTRANSFERASE"/>
    <property type="match status" value="1"/>
</dbReference>
<comment type="similarity">
    <text evidence="1">Belongs to the thiolase-like superfamily. Thiolase family.</text>
</comment>
<evidence type="ECO:0000256" key="3">
    <source>
        <dbReference type="ARBA" id="ARBA00023315"/>
    </source>
</evidence>
<dbReference type="Proteomes" id="UP001143307">
    <property type="component" value="Unassembled WGS sequence"/>
</dbReference>
<evidence type="ECO:0000259" key="4">
    <source>
        <dbReference type="Pfam" id="PF18313"/>
    </source>
</evidence>
<dbReference type="PANTHER" id="PTHR18919:SF139">
    <property type="entry name" value="THIOLASE-LIKE PROTEIN TYPE 1 ADDITIONAL C-TERMINAL DOMAIN-CONTAINING PROTEIN"/>
    <property type="match status" value="1"/>
</dbReference>
<proteinExistence type="inferred from homology"/>
<keyword evidence="3" id="KW-0012">Acyltransferase</keyword>
<dbReference type="Gene3D" id="3.40.47.10">
    <property type="match status" value="1"/>
</dbReference>
<evidence type="ECO:0000256" key="2">
    <source>
        <dbReference type="ARBA" id="ARBA00022679"/>
    </source>
</evidence>
<evidence type="ECO:0000313" key="5">
    <source>
        <dbReference type="EMBL" id="MCX2972422.1"/>
    </source>
</evidence>
<keyword evidence="2" id="KW-0808">Transferase</keyword>
<gene>
    <name evidence="5" type="ORF">EYC87_02310</name>
</gene>
<dbReference type="InterPro" id="IPR040771">
    <property type="entry name" value="TLP1_add_C"/>
</dbReference>
<sequence length="514" mass="55678">MHQQLPDNTPILVGAGQYTEHLNKQDAPSLHPPMELAARACSAAIADAGGTLLATDIDAIAVIRLFSDSAPLWACPFGRSNNPPQSIAQRLGANPKKRIYSNVGGNSPLQLLAELSGAIARGDIDCALVAGAEAIASQRHAQRSGKELDWAENYDHPLDSREYTERFAAPAELASDMYLPAHYYALIENLRAHQQGNDEQSHRQQMARLLTPLSEVAGDNPFAYFYQDHKAEDLISDANGNYALCVPYNKLMVAQDAVNQAAAIVLISAGKARELGIDPDKWVLQLGYAEGNDNCLFERSDPGTSQAMQAVMSTALQRANCSQQDMDLLDIYSCFPCAVEAVRDALGITADDPRPLTVTGGLPFFGGPGNNYSMHALAEMVTKLRNTTKQGLVTANGGQLSKHAAVVLSANVQERAISVLDYSELDVAAIDTSTIETVPECSAPVAGTILTYTIIFERKRDDMVVVLAHDTKGARFFASSVDQVTVTQAKDHSPIGKDIEVWAEEDKYKFKFRV</sequence>
<dbReference type="RefSeq" id="WP_279251439.1">
    <property type="nucleotide sequence ID" value="NZ_SHNP01000001.1"/>
</dbReference>
<protein>
    <recommendedName>
        <fullName evidence="4">Thiolase-like protein type 1 additional C-terminal domain-containing protein</fullName>
    </recommendedName>
</protein>
<organism evidence="5 6">
    <name type="scientific">Candidatus Seongchinamella marina</name>
    <dbReference type="NCBI Taxonomy" id="2518990"/>
    <lineage>
        <taxon>Bacteria</taxon>
        <taxon>Pseudomonadati</taxon>
        <taxon>Pseudomonadota</taxon>
        <taxon>Gammaproteobacteria</taxon>
        <taxon>Cellvibrionales</taxon>
        <taxon>Halieaceae</taxon>
        <taxon>Seongchinamella</taxon>
    </lineage>
</organism>
<evidence type="ECO:0000313" key="6">
    <source>
        <dbReference type="Proteomes" id="UP001143307"/>
    </source>
</evidence>
<name>A0ABT3SSW7_9GAMM</name>
<evidence type="ECO:0000256" key="1">
    <source>
        <dbReference type="ARBA" id="ARBA00010982"/>
    </source>
</evidence>
<comment type="caution">
    <text evidence="5">The sequence shown here is derived from an EMBL/GenBank/DDBJ whole genome shotgun (WGS) entry which is preliminary data.</text>
</comment>
<dbReference type="Gene3D" id="2.40.50.840">
    <property type="match status" value="1"/>
</dbReference>
<dbReference type="InterPro" id="IPR016039">
    <property type="entry name" value="Thiolase-like"/>
</dbReference>
<dbReference type="EMBL" id="SHNP01000001">
    <property type="protein sequence ID" value="MCX2972422.1"/>
    <property type="molecule type" value="Genomic_DNA"/>
</dbReference>